<proteinExistence type="predicted"/>
<comment type="caution">
    <text evidence="1">The sequence shown here is derived from an EMBL/GenBank/DDBJ whole genome shotgun (WGS) entry which is preliminary data.</text>
</comment>
<gene>
    <name evidence="1" type="ORF">SDC9_120728</name>
</gene>
<protein>
    <submittedName>
        <fullName evidence="1">Uncharacterized protein</fullName>
    </submittedName>
</protein>
<name>A0A645C9Y7_9ZZZZ</name>
<accession>A0A645C9Y7</accession>
<sequence>MSVRSTGDKEKKRLLFKERVGIGIIGAALPGRIETKEELTVSIDHYLKKARRIAFIKYSINRDAAHRIIQYLEGFMTKDSTSYAACDAYGGAFWPRYKGEGAGCSAFGMVALEVAGIKYDYEDWLHRVNIPANLVGGEFNNNIKIKNRDIKRQKAWDDGHGIMHVDFFPFFIYDPSLIYNWIIEQRDKYLNDSILSDRQFYPAVIKKDRGDIPGLCIDARNVTAPVYEPIFIKRTDYSVFIDRFTRSHHHK</sequence>
<evidence type="ECO:0000313" key="1">
    <source>
        <dbReference type="EMBL" id="MPM73746.1"/>
    </source>
</evidence>
<reference evidence="1" key="1">
    <citation type="submission" date="2019-08" db="EMBL/GenBank/DDBJ databases">
        <authorList>
            <person name="Kucharzyk K."/>
            <person name="Murdoch R.W."/>
            <person name="Higgins S."/>
            <person name="Loffler F."/>
        </authorList>
    </citation>
    <scope>NUCLEOTIDE SEQUENCE</scope>
</reference>
<organism evidence="1">
    <name type="scientific">bioreactor metagenome</name>
    <dbReference type="NCBI Taxonomy" id="1076179"/>
    <lineage>
        <taxon>unclassified sequences</taxon>
        <taxon>metagenomes</taxon>
        <taxon>ecological metagenomes</taxon>
    </lineage>
</organism>
<dbReference type="EMBL" id="VSSQ01025541">
    <property type="protein sequence ID" value="MPM73746.1"/>
    <property type="molecule type" value="Genomic_DNA"/>
</dbReference>
<dbReference type="AlphaFoldDB" id="A0A645C9Y7"/>